<dbReference type="EMBL" id="JMEE01000001">
    <property type="protein sequence ID" value="RWR03603.1"/>
    <property type="molecule type" value="Genomic_DNA"/>
</dbReference>
<feature type="region of interest" description="Disordered" evidence="1">
    <location>
        <begin position="119"/>
        <end position="139"/>
    </location>
</feature>
<dbReference type="PROSITE" id="PS51257">
    <property type="entry name" value="PROKAR_LIPOPROTEIN"/>
    <property type="match status" value="1"/>
</dbReference>
<protein>
    <recommendedName>
        <fullName evidence="4">Lipoprotein</fullName>
    </recommendedName>
</protein>
<evidence type="ECO:0008006" key="4">
    <source>
        <dbReference type="Google" id="ProtNLM"/>
    </source>
</evidence>
<evidence type="ECO:0000313" key="3">
    <source>
        <dbReference type="Proteomes" id="UP000288794"/>
    </source>
</evidence>
<dbReference type="Proteomes" id="UP000288794">
    <property type="component" value="Unassembled WGS sequence"/>
</dbReference>
<proteinExistence type="predicted"/>
<dbReference type="RefSeq" id="WP_128174438.1">
    <property type="nucleotide sequence ID" value="NZ_CP071409.1"/>
</dbReference>
<sequence length="139" mass="14549">MMNRFTLAAVVAAMALTGCAKKSTDKPVADFTRGETLVTVTHVPARTSDGTRLFITVDGTDAGALATGESMALHVPAGSHQIGGYARSLIGRVTIAPVKVTTSPDSEKRVAYTMTKNRPVFTEESNNPATQQAAITPEG</sequence>
<comment type="caution">
    <text evidence="2">The sequence shown here is derived from an EMBL/GenBank/DDBJ whole genome shotgun (WGS) entry which is preliminary data.</text>
</comment>
<dbReference type="AlphaFoldDB" id="A0A443IHV2"/>
<organism evidence="2 3">
    <name type="scientific">[Pantoea] beijingensis</name>
    <dbReference type="NCBI Taxonomy" id="1324864"/>
    <lineage>
        <taxon>Bacteria</taxon>
        <taxon>Pseudomonadati</taxon>
        <taxon>Pseudomonadota</taxon>
        <taxon>Gammaproteobacteria</taxon>
        <taxon>Enterobacterales</taxon>
        <taxon>Erwiniaceae</taxon>
        <taxon>Erwinia</taxon>
    </lineage>
</organism>
<evidence type="ECO:0000256" key="1">
    <source>
        <dbReference type="SAM" id="MobiDB-lite"/>
    </source>
</evidence>
<keyword evidence="3" id="KW-1185">Reference proteome</keyword>
<evidence type="ECO:0000313" key="2">
    <source>
        <dbReference type="EMBL" id="RWR03603.1"/>
    </source>
</evidence>
<reference evidence="2 3" key="1">
    <citation type="submission" date="2014-04" db="EMBL/GenBank/DDBJ databases">
        <title>Draft genome sequence of Pantoea beijingensis strain LMG 27579, an emerging pathogen to Pleurotus eryngii with potential industrial application.</title>
        <authorList>
            <person name="Xu F."/>
            <person name="Liu Y."/>
            <person name="Wang S."/>
            <person name="Yin Y."/>
            <person name="Ma Y."/>
            <person name="Zhao S."/>
            <person name="Rong C."/>
        </authorList>
    </citation>
    <scope>NUCLEOTIDE SEQUENCE [LARGE SCALE GENOMIC DNA]</scope>
    <source>
        <strain evidence="2 3">LMG 27579</strain>
    </source>
</reference>
<gene>
    <name evidence="2" type="ORF">ED28_01050</name>
</gene>
<name>A0A443IHV2_9GAMM</name>
<feature type="compositionally biased region" description="Polar residues" evidence="1">
    <location>
        <begin position="123"/>
        <end position="139"/>
    </location>
</feature>
<accession>A0A443IHV2</accession>